<keyword evidence="4" id="KW-1185">Reference proteome</keyword>
<dbReference type="Proteomes" id="UP000555546">
    <property type="component" value="Unassembled WGS sequence"/>
</dbReference>
<dbReference type="AlphaFoldDB" id="A0A7W9AWL9"/>
<dbReference type="InterPro" id="IPR002035">
    <property type="entry name" value="VWF_A"/>
</dbReference>
<dbReference type="EMBL" id="JACIJG010000005">
    <property type="protein sequence ID" value="MBB5701950.1"/>
    <property type="molecule type" value="Genomic_DNA"/>
</dbReference>
<reference evidence="3 4" key="1">
    <citation type="submission" date="2020-08" db="EMBL/GenBank/DDBJ databases">
        <title>Genomic Encyclopedia of Type Strains, Phase IV (KMG-IV): sequencing the most valuable type-strain genomes for metagenomic binning, comparative biology and taxonomic classification.</title>
        <authorList>
            <person name="Goeker M."/>
        </authorList>
    </citation>
    <scope>NUCLEOTIDE SEQUENCE [LARGE SCALE GENOMIC DNA]</scope>
    <source>
        <strain evidence="3 4">DSM 26944</strain>
    </source>
</reference>
<comment type="caution">
    <text evidence="3">The sequence shown here is derived from an EMBL/GenBank/DDBJ whole genome shotgun (WGS) entry which is preliminary data.</text>
</comment>
<name>A0A7W9AWL9_9HYPH</name>
<protein>
    <submittedName>
        <fullName evidence="3">Uncharacterized protein YegL</fullName>
    </submittedName>
</protein>
<dbReference type="PIRSF" id="PIRSF020634">
    <property type="entry name" value="TerY_vWA"/>
    <property type="match status" value="1"/>
</dbReference>
<feature type="domain" description="VWFA" evidence="2">
    <location>
        <begin position="23"/>
        <end position="201"/>
    </location>
</feature>
<evidence type="ECO:0000313" key="4">
    <source>
        <dbReference type="Proteomes" id="UP000555546"/>
    </source>
</evidence>
<dbReference type="Pfam" id="PF00092">
    <property type="entry name" value="VWA"/>
    <property type="match status" value="1"/>
</dbReference>
<evidence type="ECO:0000259" key="2">
    <source>
        <dbReference type="PROSITE" id="PS50234"/>
    </source>
</evidence>
<organism evidence="3 4">
    <name type="scientific">Brucella daejeonensis</name>
    <dbReference type="NCBI Taxonomy" id="659015"/>
    <lineage>
        <taxon>Bacteria</taxon>
        <taxon>Pseudomonadati</taxon>
        <taxon>Pseudomonadota</taxon>
        <taxon>Alphaproteobacteria</taxon>
        <taxon>Hyphomicrobiales</taxon>
        <taxon>Brucellaceae</taxon>
        <taxon>Brucella/Ochrobactrum group</taxon>
        <taxon>Brucella</taxon>
    </lineage>
</organism>
<dbReference type="RefSeq" id="WP_043061711.1">
    <property type="nucleotide sequence ID" value="NZ_JACIJG010000005.1"/>
</dbReference>
<dbReference type="PROSITE" id="PS50234">
    <property type="entry name" value="VWFA"/>
    <property type="match status" value="1"/>
</dbReference>
<dbReference type="InterPro" id="IPR011392">
    <property type="entry name" value="Tellurite-R_TerY"/>
</dbReference>
<dbReference type="SUPFAM" id="SSF53300">
    <property type="entry name" value="vWA-like"/>
    <property type="match status" value="1"/>
</dbReference>
<dbReference type="SMART" id="SM00327">
    <property type="entry name" value="VWA"/>
    <property type="match status" value="1"/>
</dbReference>
<dbReference type="InterPro" id="IPR036465">
    <property type="entry name" value="vWFA_dom_sf"/>
</dbReference>
<feature type="region of interest" description="Disordered" evidence="1">
    <location>
        <begin position="204"/>
        <end position="225"/>
    </location>
</feature>
<evidence type="ECO:0000313" key="3">
    <source>
        <dbReference type="EMBL" id="MBB5701950.1"/>
    </source>
</evidence>
<dbReference type="Gene3D" id="3.40.50.410">
    <property type="entry name" value="von Willebrand factor, type A domain"/>
    <property type="match status" value="1"/>
</dbReference>
<gene>
    <name evidence="3" type="ORF">FHS76_001812</name>
</gene>
<sequence>MAGFEQQPFGDAEFLDNPQARCPCILLLDVSASMSGARIDQLNEGLRHLQEEIQSDSLAAKRVEFAIVTFGPVKTEMDFTSATNFFPPHLTTQGNTPMGEAIETALQMLRERKDRYRANGVSFYRPWVFLITDGAPTDSWSSAAQQVREGEASKAFMFYAVGVEGADLGTLAQISVRQPLKLKGLQFKEFFQWLSNSLGAMSRSNPGDQVPLENPTAPNGWATAG</sequence>
<proteinExistence type="predicted"/>
<evidence type="ECO:0000256" key="1">
    <source>
        <dbReference type="SAM" id="MobiDB-lite"/>
    </source>
</evidence>
<accession>A0A7W9AWL9</accession>